<comment type="caution">
    <text evidence="1">The sequence shown here is derived from an EMBL/GenBank/DDBJ whole genome shotgun (WGS) entry which is preliminary data.</text>
</comment>
<evidence type="ECO:0000313" key="2">
    <source>
        <dbReference type="Proteomes" id="UP000811246"/>
    </source>
</evidence>
<dbReference type="EMBL" id="CM031826">
    <property type="protein sequence ID" value="KAG6725849.1"/>
    <property type="molecule type" value="Genomic_DNA"/>
</dbReference>
<sequence length="294" mass="33716">MCKSKKTCGLGLRDFENFNCALLAKQCWRITSNPSQNSSFLWQSFISARHLLQEGLMWRIGDGETVKIWKDRWLPQPLTFKPQSSLRLLPIESKVSMMIDKSTHTWNVPLVNALISKSEADLVNRIPLSLFPTPDKLIWRCTPSGVFTVKSAYYLQSEIDQRECSQASMPTTEPVAWTKASRHFQSFKLLVEHFLENLEEEEIIEFTLTAWKIWKRSNDLVFRNVVAHPSLVIQATKRLMEDINQTAQPERRVPATTTESTCWEAPPQGNLKLNWDAGLDKVNNKVGVGVIIRD</sequence>
<dbReference type="AlphaFoldDB" id="A0A922FP30"/>
<evidence type="ECO:0000313" key="1">
    <source>
        <dbReference type="EMBL" id="KAG6725849.1"/>
    </source>
</evidence>
<protein>
    <recommendedName>
        <fullName evidence="3">Reverse transcriptase</fullName>
    </recommendedName>
</protein>
<dbReference type="Proteomes" id="UP000811246">
    <property type="component" value="Chromosome 2"/>
</dbReference>
<gene>
    <name evidence="1" type="ORF">I3842_02G051200</name>
</gene>
<accession>A0A922FP30</accession>
<name>A0A922FP30_CARIL</name>
<evidence type="ECO:0008006" key="3">
    <source>
        <dbReference type="Google" id="ProtNLM"/>
    </source>
</evidence>
<reference evidence="1" key="1">
    <citation type="submission" date="2021-01" db="EMBL/GenBank/DDBJ databases">
        <authorList>
            <person name="Lovell J.T."/>
            <person name="Bentley N."/>
            <person name="Bhattarai G."/>
            <person name="Jenkins J.W."/>
            <person name="Sreedasyam A."/>
            <person name="Alarcon Y."/>
            <person name="Bock C."/>
            <person name="Boston L."/>
            <person name="Carlson J."/>
            <person name="Cervantes K."/>
            <person name="Clermont K."/>
            <person name="Krom N."/>
            <person name="Kubenka K."/>
            <person name="Mamidi S."/>
            <person name="Mattison C."/>
            <person name="Monteros M."/>
            <person name="Pisani C."/>
            <person name="Plott C."/>
            <person name="Rajasekar S."/>
            <person name="Rhein H.S."/>
            <person name="Rohla C."/>
            <person name="Song M."/>
            <person name="Hilaire R.S."/>
            <person name="Shu S."/>
            <person name="Wells L."/>
            <person name="Wang X."/>
            <person name="Webber J."/>
            <person name="Heerema R.J."/>
            <person name="Klein P."/>
            <person name="Conner P."/>
            <person name="Grauke L."/>
            <person name="Grimwood J."/>
            <person name="Schmutz J."/>
            <person name="Randall J.J."/>
        </authorList>
    </citation>
    <scope>NUCLEOTIDE SEQUENCE</scope>
    <source>
        <tissue evidence="1">Leaf</tissue>
    </source>
</reference>
<organism evidence="1 2">
    <name type="scientific">Carya illinoinensis</name>
    <name type="common">Pecan</name>
    <dbReference type="NCBI Taxonomy" id="32201"/>
    <lineage>
        <taxon>Eukaryota</taxon>
        <taxon>Viridiplantae</taxon>
        <taxon>Streptophyta</taxon>
        <taxon>Embryophyta</taxon>
        <taxon>Tracheophyta</taxon>
        <taxon>Spermatophyta</taxon>
        <taxon>Magnoliopsida</taxon>
        <taxon>eudicotyledons</taxon>
        <taxon>Gunneridae</taxon>
        <taxon>Pentapetalae</taxon>
        <taxon>rosids</taxon>
        <taxon>fabids</taxon>
        <taxon>Fagales</taxon>
        <taxon>Juglandaceae</taxon>
        <taxon>Carya</taxon>
    </lineage>
</organism>
<proteinExistence type="predicted"/>